<accession>F4QNC4</accession>
<evidence type="ECO:0000313" key="5">
    <source>
        <dbReference type="EMBL" id="EGF90832.1"/>
    </source>
</evidence>
<name>F4QNC4_9CAUL</name>
<dbReference type="GO" id="GO:0000155">
    <property type="term" value="F:phosphorelay sensor kinase activity"/>
    <property type="evidence" value="ECO:0007669"/>
    <property type="project" value="TreeGrafter"/>
</dbReference>
<dbReference type="PANTHER" id="PTHR43547">
    <property type="entry name" value="TWO-COMPONENT HISTIDINE KINASE"/>
    <property type="match status" value="1"/>
</dbReference>
<dbReference type="InterPro" id="IPR004358">
    <property type="entry name" value="Sig_transdc_His_kin-like_C"/>
</dbReference>
<keyword evidence="5" id="KW-0808">Transferase</keyword>
<sequence length="81" mass="8908">MNLSVANSGDPIPQAAIARLFQPFTRDEIRPSQQGLGLGLYIASEIARAHGGQLEARSDQNETRFTFRMPLNTPEVARQPS</sequence>
<evidence type="ECO:0000256" key="3">
    <source>
        <dbReference type="ARBA" id="ARBA00022553"/>
    </source>
</evidence>
<reference evidence="6" key="1">
    <citation type="submission" date="2011-03" db="EMBL/GenBank/DDBJ databases">
        <title>Draft genome sequence of Brevundimonas diminuta.</title>
        <authorList>
            <person name="Brown P.J.B."/>
            <person name="Buechlein A."/>
            <person name="Hemmerich C."/>
            <person name="Brun Y.V."/>
        </authorList>
    </citation>
    <scope>NUCLEOTIDE SEQUENCE [LARGE SCALE GENOMIC DNA]</scope>
    <source>
        <strain evidence="6">C19</strain>
    </source>
</reference>
<evidence type="ECO:0000259" key="4">
    <source>
        <dbReference type="PROSITE" id="PS50109"/>
    </source>
</evidence>
<keyword evidence="3" id="KW-0597">Phosphoprotein</keyword>
<gene>
    <name evidence="5" type="ORF">ABI_22430</name>
</gene>
<dbReference type="EC" id="2.7.13.3" evidence="2"/>
<dbReference type="EMBL" id="GL883078">
    <property type="protein sequence ID" value="EGF90832.1"/>
    <property type="molecule type" value="Genomic_DNA"/>
</dbReference>
<dbReference type="AlphaFoldDB" id="F4QNC4"/>
<dbReference type="InterPro" id="IPR005467">
    <property type="entry name" value="His_kinase_dom"/>
</dbReference>
<dbReference type="HOGENOM" id="CLU_2651801_0_0_5"/>
<dbReference type="PRINTS" id="PR00344">
    <property type="entry name" value="BCTRLSENSOR"/>
</dbReference>
<dbReference type="PROSITE" id="PS50109">
    <property type="entry name" value="HIS_KIN"/>
    <property type="match status" value="1"/>
</dbReference>
<evidence type="ECO:0000256" key="1">
    <source>
        <dbReference type="ARBA" id="ARBA00000085"/>
    </source>
</evidence>
<organism evidence="5 6">
    <name type="scientific">Asticcacaulis biprosthecium C19</name>
    <dbReference type="NCBI Taxonomy" id="715226"/>
    <lineage>
        <taxon>Bacteria</taxon>
        <taxon>Pseudomonadati</taxon>
        <taxon>Pseudomonadota</taxon>
        <taxon>Alphaproteobacteria</taxon>
        <taxon>Caulobacterales</taxon>
        <taxon>Caulobacteraceae</taxon>
        <taxon>Asticcacaulis</taxon>
    </lineage>
</organism>
<evidence type="ECO:0000256" key="2">
    <source>
        <dbReference type="ARBA" id="ARBA00012438"/>
    </source>
</evidence>
<dbReference type="CDD" id="cd00075">
    <property type="entry name" value="HATPase"/>
    <property type="match status" value="1"/>
</dbReference>
<dbReference type="Pfam" id="PF02518">
    <property type="entry name" value="HATPase_c"/>
    <property type="match status" value="1"/>
</dbReference>
<dbReference type="InterPro" id="IPR003594">
    <property type="entry name" value="HATPase_dom"/>
</dbReference>
<comment type="catalytic activity">
    <reaction evidence="1">
        <text>ATP + protein L-histidine = ADP + protein N-phospho-L-histidine.</text>
        <dbReference type="EC" id="2.7.13.3"/>
    </reaction>
</comment>
<dbReference type="STRING" id="715226.ABI_22430"/>
<feature type="domain" description="Histidine kinase" evidence="4">
    <location>
        <begin position="1"/>
        <end position="73"/>
    </location>
</feature>
<protein>
    <recommendedName>
        <fullName evidence="2">histidine kinase</fullName>
        <ecNumber evidence="2">2.7.13.3</ecNumber>
    </recommendedName>
</protein>
<keyword evidence="6" id="KW-1185">Reference proteome</keyword>
<dbReference type="Proteomes" id="UP000006512">
    <property type="component" value="Unassembled WGS sequence"/>
</dbReference>
<dbReference type="PANTHER" id="PTHR43547:SF2">
    <property type="entry name" value="HYBRID SIGNAL TRANSDUCTION HISTIDINE KINASE C"/>
    <property type="match status" value="1"/>
</dbReference>
<evidence type="ECO:0000313" key="6">
    <source>
        <dbReference type="Proteomes" id="UP000006512"/>
    </source>
</evidence>
<dbReference type="Gene3D" id="3.30.565.10">
    <property type="entry name" value="Histidine kinase-like ATPase, C-terminal domain"/>
    <property type="match status" value="1"/>
</dbReference>
<dbReference type="eggNOG" id="COG4251">
    <property type="taxonomic scope" value="Bacteria"/>
</dbReference>
<proteinExistence type="predicted"/>
<dbReference type="SUPFAM" id="SSF55874">
    <property type="entry name" value="ATPase domain of HSP90 chaperone/DNA topoisomerase II/histidine kinase"/>
    <property type="match status" value="1"/>
</dbReference>
<dbReference type="InterPro" id="IPR036890">
    <property type="entry name" value="HATPase_C_sf"/>
</dbReference>
<keyword evidence="5" id="KW-0418">Kinase</keyword>